<proteinExistence type="predicted"/>
<comment type="caution">
    <text evidence="1">The sequence shown here is derived from an EMBL/GenBank/DDBJ whole genome shotgun (WGS) entry which is preliminary data.</text>
</comment>
<dbReference type="RefSeq" id="WP_100760025.1">
    <property type="nucleotide sequence ID" value="NZ_NPDT01000009.1"/>
</dbReference>
<sequence>MKSFQKSLGLIVLAVALFSFQNCFILDFIASVSQSVSKSSDSAESLSKSITSVVSSVSSSSADEAADKKAYKREVETLTAFYLQNGPASSEFESDLAELASKNGIVNWRSSESTYVSIGRGLKKAGMPIQEFKNFSEPFAANRPFVAKALEKGYNSL</sequence>
<dbReference type="NCBIfam" id="NF033171">
    <property type="entry name" value="lipo_LIC11139"/>
    <property type="match status" value="1"/>
</dbReference>
<evidence type="ECO:0000313" key="1">
    <source>
        <dbReference type="EMBL" id="PJZ64563.1"/>
    </source>
</evidence>
<keyword evidence="1" id="KW-0449">Lipoprotein</keyword>
<reference evidence="1 2" key="1">
    <citation type="submission" date="2017-07" db="EMBL/GenBank/DDBJ databases">
        <title>Leptospira spp. isolated from tropical soils.</title>
        <authorList>
            <person name="Thibeaux R."/>
            <person name="Iraola G."/>
            <person name="Ferres I."/>
            <person name="Bierque E."/>
            <person name="Girault D."/>
            <person name="Soupe-Gilbert M.-E."/>
            <person name="Picardeau M."/>
            <person name="Goarant C."/>
        </authorList>
    </citation>
    <scope>NUCLEOTIDE SEQUENCE [LARGE SCALE GENOMIC DNA]</scope>
    <source>
        <strain evidence="1 2">FH2-C-A2</strain>
    </source>
</reference>
<gene>
    <name evidence="1" type="ORF">CH371_17470</name>
</gene>
<organism evidence="1 2">
    <name type="scientific">Leptospira wolffii</name>
    <dbReference type="NCBI Taxonomy" id="409998"/>
    <lineage>
        <taxon>Bacteria</taxon>
        <taxon>Pseudomonadati</taxon>
        <taxon>Spirochaetota</taxon>
        <taxon>Spirochaetia</taxon>
        <taxon>Leptospirales</taxon>
        <taxon>Leptospiraceae</taxon>
        <taxon>Leptospira</taxon>
    </lineage>
</organism>
<protein>
    <submittedName>
        <fullName evidence="1">Putative lipoprotein</fullName>
    </submittedName>
</protein>
<evidence type="ECO:0000313" key="2">
    <source>
        <dbReference type="Proteomes" id="UP000231912"/>
    </source>
</evidence>
<dbReference type="Proteomes" id="UP000231912">
    <property type="component" value="Unassembled WGS sequence"/>
</dbReference>
<dbReference type="EMBL" id="NPDT01000009">
    <property type="protein sequence ID" value="PJZ64563.1"/>
    <property type="molecule type" value="Genomic_DNA"/>
</dbReference>
<dbReference type="AlphaFoldDB" id="A0A2M9Z811"/>
<name>A0A2M9Z811_9LEPT</name>
<accession>A0A2M9Z811</accession>